<keyword evidence="3" id="KW-1185">Reference proteome</keyword>
<dbReference type="Proteomes" id="UP000245946">
    <property type="component" value="Unassembled WGS sequence"/>
</dbReference>
<organism evidence="2 3">
    <name type="scientific">Tilletiopsis washingtonensis</name>
    <dbReference type="NCBI Taxonomy" id="58919"/>
    <lineage>
        <taxon>Eukaryota</taxon>
        <taxon>Fungi</taxon>
        <taxon>Dikarya</taxon>
        <taxon>Basidiomycota</taxon>
        <taxon>Ustilaginomycotina</taxon>
        <taxon>Exobasidiomycetes</taxon>
        <taxon>Entylomatales</taxon>
        <taxon>Entylomatales incertae sedis</taxon>
        <taxon>Tilletiopsis</taxon>
    </lineage>
</organism>
<proteinExistence type="predicted"/>
<dbReference type="RefSeq" id="XP_025601181.1">
    <property type="nucleotide sequence ID" value="XM_025739026.1"/>
</dbReference>
<dbReference type="GeneID" id="37266572"/>
<dbReference type="AlphaFoldDB" id="A0A316ZIW8"/>
<evidence type="ECO:0000313" key="2">
    <source>
        <dbReference type="EMBL" id="PWO00903.1"/>
    </source>
</evidence>
<accession>A0A316ZIW8</accession>
<protein>
    <submittedName>
        <fullName evidence="2">Uncharacterized protein</fullName>
    </submittedName>
</protein>
<sequence>MLSAMLLSSTPAAPNVAVSPLAAMTPRARDAQLCSLDALRREKRSGNVNWSRPLANARATASASDEKAARASEDAAPPPYEAVEASAEPATPSKLATALLGSKLATARAEAKAARRTAELERIHDAWANLGLDTRAAMRNGEKLPPFFESPPRCGPQQMEAIIRAELGGSV</sequence>
<name>A0A316ZIW8_9BASI</name>
<evidence type="ECO:0000256" key="1">
    <source>
        <dbReference type="SAM" id="MobiDB-lite"/>
    </source>
</evidence>
<gene>
    <name evidence="2" type="ORF">FA09DRAFT_118429</name>
</gene>
<dbReference type="EMBL" id="KZ819284">
    <property type="protein sequence ID" value="PWO00903.1"/>
    <property type="molecule type" value="Genomic_DNA"/>
</dbReference>
<evidence type="ECO:0000313" key="3">
    <source>
        <dbReference type="Proteomes" id="UP000245946"/>
    </source>
</evidence>
<reference evidence="2 3" key="1">
    <citation type="journal article" date="2018" name="Mol. Biol. Evol.">
        <title>Broad Genomic Sampling Reveals a Smut Pathogenic Ancestry of the Fungal Clade Ustilaginomycotina.</title>
        <authorList>
            <person name="Kijpornyongpan T."/>
            <person name="Mondo S.J."/>
            <person name="Barry K."/>
            <person name="Sandor L."/>
            <person name="Lee J."/>
            <person name="Lipzen A."/>
            <person name="Pangilinan J."/>
            <person name="LaButti K."/>
            <person name="Hainaut M."/>
            <person name="Henrissat B."/>
            <person name="Grigoriev I.V."/>
            <person name="Spatafora J.W."/>
            <person name="Aime M.C."/>
        </authorList>
    </citation>
    <scope>NUCLEOTIDE SEQUENCE [LARGE SCALE GENOMIC DNA]</scope>
    <source>
        <strain evidence="2 3">MCA 4186</strain>
    </source>
</reference>
<feature type="compositionally biased region" description="Basic and acidic residues" evidence="1">
    <location>
        <begin position="64"/>
        <end position="73"/>
    </location>
</feature>
<feature type="region of interest" description="Disordered" evidence="1">
    <location>
        <begin position="47"/>
        <end position="91"/>
    </location>
</feature>